<sequence>MHHILVGAVVWVGQLRHTFADPTQFAKETLLGALAIAGAMQEFAEGLMNGGGLAAARATSKFVGERDSGQAFNVQGHERLRKSTIVDFRPYNAAAARQACPVSIICRRLGVAVAFSSQSQLKRSARNPAQTFCLTISFRRRGGAD</sequence>
<gene>
    <name evidence="1" type="ORF">AGR4C_pa70050</name>
</gene>
<evidence type="ECO:0000313" key="2">
    <source>
        <dbReference type="Proteomes" id="UP000191897"/>
    </source>
</evidence>
<accession>A0A1S7SDV9</accession>
<name>A0A1S7SDV9_AGRTU</name>
<organism evidence="1 2">
    <name type="scientific">Agrobacterium tumefaciens str. Kerr 14</name>
    <dbReference type="NCBI Taxonomy" id="1183424"/>
    <lineage>
        <taxon>Bacteria</taxon>
        <taxon>Pseudomonadati</taxon>
        <taxon>Pseudomonadota</taxon>
        <taxon>Alphaproteobacteria</taxon>
        <taxon>Hyphomicrobiales</taxon>
        <taxon>Rhizobiaceae</taxon>
        <taxon>Rhizobium/Agrobacterium group</taxon>
        <taxon>Agrobacterium</taxon>
        <taxon>Agrobacterium tumefaciens complex</taxon>
    </lineage>
</organism>
<evidence type="ECO:0000313" key="1">
    <source>
        <dbReference type="EMBL" id="CUX66574.1"/>
    </source>
</evidence>
<dbReference type="AlphaFoldDB" id="A0A1S7SDV9"/>
<dbReference type="Proteomes" id="UP000191897">
    <property type="component" value="Unassembled WGS sequence"/>
</dbReference>
<proteinExistence type="predicted"/>
<protein>
    <submittedName>
        <fullName evidence="1">Uncharacterized protein</fullName>
    </submittedName>
</protein>
<reference evidence="1 2" key="1">
    <citation type="submission" date="2016-01" db="EMBL/GenBank/DDBJ databases">
        <authorList>
            <person name="Oliw E.H."/>
        </authorList>
    </citation>
    <scope>NUCLEOTIDE SEQUENCE [LARGE SCALE GENOMIC DNA]</scope>
    <source>
        <strain evidence="1 2">Kerr 14</strain>
    </source>
</reference>
<dbReference type="EMBL" id="FBWC01000038">
    <property type="protein sequence ID" value="CUX66574.1"/>
    <property type="molecule type" value="Genomic_DNA"/>
</dbReference>